<dbReference type="Pfam" id="PF00616">
    <property type="entry name" value="RasGAP"/>
    <property type="match status" value="1"/>
</dbReference>
<dbReference type="InterPro" id="IPR001936">
    <property type="entry name" value="RasGAP_dom"/>
</dbReference>
<evidence type="ECO:0000313" key="3">
    <source>
        <dbReference type="Proteomes" id="UP001527925"/>
    </source>
</evidence>
<dbReference type="InterPro" id="IPR008936">
    <property type="entry name" value="Rho_GTPase_activation_prot"/>
</dbReference>
<evidence type="ECO:0000259" key="1">
    <source>
        <dbReference type="PROSITE" id="PS50018"/>
    </source>
</evidence>
<accession>A0ABR4NAV3</accession>
<dbReference type="Gene3D" id="1.10.506.10">
    <property type="entry name" value="GTPase Activation - p120gap, domain 1"/>
    <property type="match status" value="1"/>
</dbReference>
<dbReference type="SUPFAM" id="SSF143885">
    <property type="entry name" value="RGC domain-like"/>
    <property type="match status" value="1"/>
</dbReference>
<evidence type="ECO:0000313" key="2">
    <source>
        <dbReference type="EMBL" id="KAL2916672.1"/>
    </source>
</evidence>
<dbReference type="PROSITE" id="PS50018">
    <property type="entry name" value="RAS_GTPASE_ACTIV_2"/>
    <property type="match status" value="1"/>
</dbReference>
<dbReference type="PANTHER" id="PTHR14149:SF17">
    <property type="entry name" value="GTPASE-ACTIVATING PROTEIN"/>
    <property type="match status" value="1"/>
</dbReference>
<dbReference type="Pfam" id="PF03836">
    <property type="entry name" value="RasGAP_C"/>
    <property type="match status" value="1"/>
</dbReference>
<sequence>MSAYQPSGLARAAYVAASNGLAMGGGPTSAKNPASRGGRDSRYSLAALWSMAAENDIEVDDELTKAQRRLRELKLKISSQSKRNFVLERDVRYLDSRIALLIQNRMAMSEQQQEVASHLEELETGEGYIPDDRRRQLYANLFYLLQSEPRHIAGLARIVSLTEIDTLLQTVMFTIFGNQYEAREEYLLLSMFQNVLSAEFESATDFGSLMRANTPISRMMTTYTRRGPGQTYLKSVLSERLNKMIELKDLDLEINPLKVYEQMIKDIEEATKQPCNLPRGITAEAAAQNSDVQAIIAPRVKTLMDIGSSFLVVIMNSLEQVPYGIRWICKQIRSLTKRKYPEASDSQVCSLIGGFFMLRFVNPAIVTPQAYMIVDGTPQKNPRRTLTLLAKLLQNLANKPSYAKEPYMMSLAPFVEENKPTFNKFLNDLCEVGDFNEALEMEQYIALSKKEIELNITLNEIYSTHGLLMQHMDILCPDEESHLRICLSDLGPAQPTLPRTENKTIQLQLFSRWDQTSHVDSPLAVGADQLTKGDFLYMDTKAIFVQIMRLVPGLAAQRPVSLHKIAEFAATARDATLVRKGLKVRDMLQELEKLGLVDPADGHAFMVEEILKELAHLGDLREKVNIEINSLETVYKTIQDHNDYLRSQLESYKAYLFNVRNQSGISQSKAASKPTAPIRLTHQKLEQDGIIVESNIPENRRANIFFSITSPNPGTYLIALCFKGRDKPILEMDLKLDDLLEKQQMGMQTLDVEYVKLSVPKTLTLLNKSFNK</sequence>
<proteinExistence type="predicted"/>
<protein>
    <submittedName>
        <fullName evidence="2">RasGAP protein</fullName>
    </submittedName>
</protein>
<dbReference type="SUPFAM" id="SSF48350">
    <property type="entry name" value="GTPase activation domain, GAP"/>
    <property type="match status" value="1"/>
</dbReference>
<dbReference type="PANTHER" id="PTHR14149">
    <property type="entry name" value="RAS GTPASE-ACTIVATING PROTEIN WITH IQ MOTIF"/>
    <property type="match status" value="1"/>
</dbReference>
<dbReference type="EMBL" id="JADGIZ020000015">
    <property type="protein sequence ID" value="KAL2916672.1"/>
    <property type="molecule type" value="Genomic_DNA"/>
</dbReference>
<dbReference type="Proteomes" id="UP001527925">
    <property type="component" value="Unassembled WGS sequence"/>
</dbReference>
<keyword evidence="3" id="KW-1185">Reference proteome</keyword>
<dbReference type="CDD" id="cd05132">
    <property type="entry name" value="RasGAP_GAPA"/>
    <property type="match status" value="1"/>
</dbReference>
<dbReference type="InterPro" id="IPR000593">
    <property type="entry name" value="RasGAP_C"/>
</dbReference>
<gene>
    <name evidence="2" type="primary">gap1</name>
    <name evidence="2" type="ORF">HK105_203786</name>
</gene>
<feature type="domain" description="Ras-GAP" evidence="1">
    <location>
        <begin position="183"/>
        <end position="398"/>
    </location>
</feature>
<organism evidence="2 3">
    <name type="scientific">Polyrhizophydium stewartii</name>
    <dbReference type="NCBI Taxonomy" id="2732419"/>
    <lineage>
        <taxon>Eukaryota</taxon>
        <taxon>Fungi</taxon>
        <taxon>Fungi incertae sedis</taxon>
        <taxon>Chytridiomycota</taxon>
        <taxon>Chytridiomycota incertae sedis</taxon>
        <taxon>Chytridiomycetes</taxon>
        <taxon>Rhizophydiales</taxon>
        <taxon>Rhizophydiales incertae sedis</taxon>
        <taxon>Polyrhizophydium</taxon>
    </lineage>
</organism>
<name>A0ABR4NAV3_9FUNG</name>
<reference evidence="2 3" key="1">
    <citation type="submission" date="2023-09" db="EMBL/GenBank/DDBJ databases">
        <title>Pangenome analysis of Batrachochytrium dendrobatidis and related Chytrids.</title>
        <authorList>
            <person name="Yacoub M.N."/>
            <person name="Stajich J.E."/>
            <person name="James T.Y."/>
        </authorList>
    </citation>
    <scope>NUCLEOTIDE SEQUENCE [LARGE SCALE GENOMIC DNA]</scope>
    <source>
        <strain evidence="2 3">JEL0888</strain>
    </source>
</reference>
<dbReference type="SMART" id="SM00323">
    <property type="entry name" value="RasGAP"/>
    <property type="match status" value="1"/>
</dbReference>
<comment type="caution">
    <text evidence="2">The sequence shown here is derived from an EMBL/GenBank/DDBJ whole genome shotgun (WGS) entry which is preliminary data.</text>
</comment>